<feature type="non-terminal residue" evidence="1">
    <location>
        <position position="1"/>
    </location>
</feature>
<accession>A0A5B0QS08</accession>
<evidence type="ECO:0000313" key="1">
    <source>
        <dbReference type="EMBL" id="KAA1115664.1"/>
    </source>
</evidence>
<evidence type="ECO:0000313" key="2">
    <source>
        <dbReference type="Proteomes" id="UP000325313"/>
    </source>
</evidence>
<proteinExistence type="predicted"/>
<reference evidence="1 2" key="1">
    <citation type="submission" date="2019-05" db="EMBL/GenBank/DDBJ databases">
        <title>Emergence of the Ug99 lineage of the wheat stem rust pathogen through somatic hybridization.</title>
        <authorList>
            <person name="Li F."/>
            <person name="Upadhyaya N.M."/>
            <person name="Sperschneider J."/>
            <person name="Matny O."/>
            <person name="Nguyen-Phuc H."/>
            <person name="Mago R."/>
            <person name="Raley C."/>
            <person name="Miller M.E."/>
            <person name="Silverstein K.A.T."/>
            <person name="Henningsen E."/>
            <person name="Hirsch C.D."/>
            <person name="Visser B."/>
            <person name="Pretorius Z.A."/>
            <person name="Steffenson B.J."/>
            <person name="Schwessinger B."/>
            <person name="Dodds P.N."/>
            <person name="Figueroa M."/>
        </authorList>
    </citation>
    <scope>NUCLEOTIDE SEQUENCE [LARGE SCALE GENOMIC DNA]</scope>
    <source>
        <strain evidence="1 2">Ug99</strain>
    </source>
</reference>
<name>A0A5B0QS08_PUCGR</name>
<protein>
    <submittedName>
        <fullName evidence="1">Uncharacterized protein</fullName>
    </submittedName>
</protein>
<comment type="caution">
    <text evidence="1">The sequence shown here is derived from an EMBL/GenBank/DDBJ whole genome shotgun (WGS) entry which is preliminary data.</text>
</comment>
<dbReference type="AlphaFoldDB" id="A0A5B0QS08"/>
<organism evidence="1 2">
    <name type="scientific">Puccinia graminis f. sp. tritici</name>
    <dbReference type="NCBI Taxonomy" id="56615"/>
    <lineage>
        <taxon>Eukaryota</taxon>
        <taxon>Fungi</taxon>
        <taxon>Dikarya</taxon>
        <taxon>Basidiomycota</taxon>
        <taxon>Pucciniomycotina</taxon>
        <taxon>Pucciniomycetes</taxon>
        <taxon>Pucciniales</taxon>
        <taxon>Pucciniaceae</taxon>
        <taxon>Puccinia</taxon>
    </lineage>
</organism>
<sequence>LHALLWYRDALCTISRMRFRRMHLPGPHDPLDSSKNRTTLSGIKASEQSWRPSSPISQSFPGALDLNRSNTWSFDRILSKGEVITKLAPSF</sequence>
<dbReference type="EMBL" id="VDEP01000272">
    <property type="protein sequence ID" value="KAA1115664.1"/>
    <property type="molecule type" value="Genomic_DNA"/>
</dbReference>
<gene>
    <name evidence="1" type="ORF">PGTUg99_022530</name>
</gene>
<dbReference type="Proteomes" id="UP000325313">
    <property type="component" value="Unassembled WGS sequence"/>
</dbReference>